<dbReference type="Gene3D" id="2.40.110.10">
    <property type="entry name" value="Butyryl-CoA Dehydrogenase, subunit A, domain 2"/>
    <property type="match status" value="1"/>
</dbReference>
<accession>A0ABQ3GGP8</accession>
<gene>
    <name evidence="1" type="ORF">GCM10007320_64920</name>
</gene>
<evidence type="ECO:0008006" key="3">
    <source>
        <dbReference type="Google" id="ProtNLM"/>
    </source>
</evidence>
<name>A0ABQ3GGP8_9BURK</name>
<organism evidence="1 2">
    <name type="scientific">Pseudorhodoferax aquiterrae</name>
    <dbReference type="NCBI Taxonomy" id="747304"/>
    <lineage>
        <taxon>Bacteria</taxon>
        <taxon>Pseudomonadati</taxon>
        <taxon>Pseudomonadota</taxon>
        <taxon>Betaproteobacteria</taxon>
        <taxon>Burkholderiales</taxon>
        <taxon>Comamonadaceae</taxon>
    </lineage>
</organism>
<reference evidence="2" key="1">
    <citation type="journal article" date="2019" name="Int. J. Syst. Evol. Microbiol.">
        <title>The Global Catalogue of Microorganisms (GCM) 10K type strain sequencing project: providing services to taxonomists for standard genome sequencing and annotation.</title>
        <authorList>
            <consortium name="The Broad Institute Genomics Platform"/>
            <consortium name="The Broad Institute Genome Sequencing Center for Infectious Disease"/>
            <person name="Wu L."/>
            <person name="Ma J."/>
        </authorList>
    </citation>
    <scope>NUCLEOTIDE SEQUENCE [LARGE SCALE GENOMIC DNA]</scope>
    <source>
        <strain evidence="2">KCTC 23314</strain>
    </source>
</reference>
<protein>
    <recommendedName>
        <fullName evidence="3">Acyl-CoA dehydrogenase-like protein</fullName>
    </recommendedName>
</protein>
<evidence type="ECO:0000313" key="2">
    <source>
        <dbReference type="Proteomes" id="UP000626210"/>
    </source>
</evidence>
<keyword evidence="2" id="KW-1185">Reference proteome</keyword>
<proteinExistence type="predicted"/>
<dbReference type="Proteomes" id="UP000626210">
    <property type="component" value="Unassembled WGS sequence"/>
</dbReference>
<sequence>MWPGLPAEPGQAVRARVEAGQDRLPLPGSGRTLPRSQALARVAAHDLLLAKLFEGHTDALANLAELAELEIPAARGTWATWCAEPPDARLHCSEPDADGCLRQTGRKAWCSGAAGVDHAVVSCWNPAGKPCLAAVALDQGGVRITVDGWQATGMAATRSVDVHFDQAHARAVGTPGSYVQRPGF</sequence>
<dbReference type="InterPro" id="IPR046373">
    <property type="entry name" value="Acyl-CoA_Oxase/DH_mid-dom_sf"/>
</dbReference>
<dbReference type="EMBL" id="BMYK01000049">
    <property type="protein sequence ID" value="GHD04226.1"/>
    <property type="molecule type" value="Genomic_DNA"/>
</dbReference>
<comment type="caution">
    <text evidence="1">The sequence shown here is derived from an EMBL/GenBank/DDBJ whole genome shotgun (WGS) entry which is preliminary data.</text>
</comment>
<dbReference type="SUPFAM" id="SSF56645">
    <property type="entry name" value="Acyl-CoA dehydrogenase NM domain-like"/>
    <property type="match status" value="1"/>
</dbReference>
<dbReference type="InterPro" id="IPR009100">
    <property type="entry name" value="AcylCoA_DH/oxidase_NM_dom_sf"/>
</dbReference>
<evidence type="ECO:0000313" key="1">
    <source>
        <dbReference type="EMBL" id="GHD04226.1"/>
    </source>
</evidence>